<evidence type="ECO:0000256" key="3">
    <source>
        <dbReference type="ARBA" id="ARBA00022692"/>
    </source>
</evidence>
<dbReference type="GO" id="GO:0005774">
    <property type="term" value="C:vacuolar membrane"/>
    <property type="evidence" value="ECO:0007669"/>
    <property type="project" value="UniProtKB-SubCell"/>
</dbReference>
<dbReference type="InterPro" id="IPR050173">
    <property type="entry name" value="ABC_transporter_C-like"/>
</dbReference>
<evidence type="ECO:0000256" key="8">
    <source>
        <dbReference type="ARBA" id="ARBA00023136"/>
    </source>
</evidence>
<reference evidence="12" key="1">
    <citation type="journal article" date="2020" name="Cell">
        <title>Large-Scale Comparative Analyses of Tick Genomes Elucidate Their Genetic Diversity and Vector Capacities.</title>
        <authorList>
            <consortium name="Tick Genome and Microbiome Consortium (TIGMIC)"/>
            <person name="Jia N."/>
            <person name="Wang J."/>
            <person name="Shi W."/>
            <person name="Du L."/>
            <person name="Sun Y."/>
            <person name="Zhan W."/>
            <person name="Jiang J.F."/>
            <person name="Wang Q."/>
            <person name="Zhang B."/>
            <person name="Ji P."/>
            <person name="Bell-Sakyi L."/>
            <person name="Cui X.M."/>
            <person name="Yuan T.T."/>
            <person name="Jiang B.G."/>
            <person name="Yang W.F."/>
            <person name="Lam T.T."/>
            <person name="Chang Q.C."/>
            <person name="Ding S.J."/>
            <person name="Wang X.J."/>
            <person name="Zhu J.G."/>
            <person name="Ruan X.D."/>
            <person name="Zhao L."/>
            <person name="Wei J.T."/>
            <person name="Ye R.Z."/>
            <person name="Que T.C."/>
            <person name="Du C.H."/>
            <person name="Zhou Y.H."/>
            <person name="Cheng J.X."/>
            <person name="Dai P.F."/>
            <person name="Guo W.B."/>
            <person name="Han X.H."/>
            <person name="Huang E.J."/>
            <person name="Li L.F."/>
            <person name="Wei W."/>
            <person name="Gao Y.C."/>
            <person name="Liu J.Z."/>
            <person name="Shao H.Z."/>
            <person name="Wang X."/>
            <person name="Wang C.C."/>
            <person name="Yang T.C."/>
            <person name="Huo Q.B."/>
            <person name="Li W."/>
            <person name="Chen H.Y."/>
            <person name="Chen S.E."/>
            <person name="Zhou L.G."/>
            <person name="Ni X.B."/>
            <person name="Tian J.H."/>
            <person name="Sheng Y."/>
            <person name="Liu T."/>
            <person name="Pan Y.S."/>
            <person name="Xia L.Y."/>
            <person name="Li J."/>
            <person name="Zhao F."/>
            <person name="Cao W.C."/>
        </authorList>
    </citation>
    <scope>NUCLEOTIDE SEQUENCE</scope>
    <source>
        <strain evidence="12">Rsan-2018</strain>
    </source>
</reference>
<evidence type="ECO:0000313" key="12">
    <source>
        <dbReference type="EMBL" id="KAH7972144.1"/>
    </source>
</evidence>
<keyword evidence="5" id="KW-0547">Nucleotide-binding</keyword>
<dbReference type="Gene3D" id="3.40.50.300">
    <property type="entry name" value="P-loop containing nucleotide triphosphate hydrolases"/>
    <property type="match status" value="2"/>
</dbReference>
<keyword evidence="3 9" id="KW-0812">Transmembrane</keyword>
<keyword evidence="7 9" id="KW-1133">Transmembrane helix</keyword>
<dbReference type="SUPFAM" id="SSF52540">
    <property type="entry name" value="P-loop containing nucleoside triphosphate hydrolases"/>
    <property type="match status" value="2"/>
</dbReference>
<feature type="transmembrane region" description="Helical" evidence="9">
    <location>
        <begin position="230"/>
        <end position="250"/>
    </location>
</feature>
<organism evidence="12 13">
    <name type="scientific">Rhipicephalus sanguineus</name>
    <name type="common">Brown dog tick</name>
    <name type="synonym">Ixodes sanguineus</name>
    <dbReference type="NCBI Taxonomy" id="34632"/>
    <lineage>
        <taxon>Eukaryota</taxon>
        <taxon>Metazoa</taxon>
        <taxon>Ecdysozoa</taxon>
        <taxon>Arthropoda</taxon>
        <taxon>Chelicerata</taxon>
        <taxon>Arachnida</taxon>
        <taxon>Acari</taxon>
        <taxon>Parasitiformes</taxon>
        <taxon>Ixodida</taxon>
        <taxon>Ixodoidea</taxon>
        <taxon>Ixodidae</taxon>
        <taxon>Rhipicephalinae</taxon>
        <taxon>Rhipicephalus</taxon>
        <taxon>Rhipicephalus</taxon>
    </lineage>
</organism>
<dbReference type="GO" id="GO:0140359">
    <property type="term" value="F:ABC-type transporter activity"/>
    <property type="evidence" value="ECO:0007669"/>
    <property type="project" value="InterPro"/>
</dbReference>
<dbReference type="VEuPathDB" id="VectorBase:RSAN_027196"/>
<accession>A0A9D4QBD5</accession>
<keyword evidence="13" id="KW-1185">Reference proteome</keyword>
<evidence type="ECO:0000259" key="10">
    <source>
        <dbReference type="PROSITE" id="PS50893"/>
    </source>
</evidence>
<feature type="domain" description="ABC transporter" evidence="10">
    <location>
        <begin position="435"/>
        <end position="672"/>
    </location>
</feature>
<keyword evidence="6" id="KW-0067">ATP-binding</keyword>
<dbReference type="Pfam" id="PF00005">
    <property type="entry name" value="ABC_tran"/>
    <property type="match status" value="2"/>
</dbReference>
<keyword evidence="4" id="KW-0677">Repeat</keyword>
<dbReference type="SUPFAM" id="SSF90123">
    <property type="entry name" value="ABC transporter transmembrane region"/>
    <property type="match status" value="1"/>
</dbReference>
<dbReference type="PANTHER" id="PTHR24223">
    <property type="entry name" value="ATP-BINDING CASSETTE SUB-FAMILY C"/>
    <property type="match status" value="1"/>
</dbReference>
<comment type="subcellular location">
    <subcellularLocation>
        <location evidence="1">Vacuole membrane</location>
        <topology evidence="1">Multi-pass membrane protein</topology>
    </subcellularLocation>
</comment>
<dbReference type="InterPro" id="IPR011527">
    <property type="entry name" value="ABC1_TM_dom"/>
</dbReference>
<dbReference type="SMART" id="SM00382">
    <property type="entry name" value="AAA"/>
    <property type="match status" value="1"/>
</dbReference>
<dbReference type="AlphaFoldDB" id="A0A9D4QBD5"/>
<dbReference type="EMBL" id="JABSTV010001247">
    <property type="protein sequence ID" value="KAH7972144.1"/>
    <property type="molecule type" value="Genomic_DNA"/>
</dbReference>
<evidence type="ECO:0008006" key="14">
    <source>
        <dbReference type="Google" id="ProtNLM"/>
    </source>
</evidence>
<keyword evidence="2" id="KW-0813">Transport</keyword>
<dbReference type="InterPro" id="IPR003593">
    <property type="entry name" value="AAA+_ATPase"/>
</dbReference>
<gene>
    <name evidence="12" type="ORF">HPB52_007832</name>
</gene>
<dbReference type="VEuPathDB" id="VectorBase:RSAN_028688"/>
<proteinExistence type="predicted"/>
<evidence type="ECO:0000313" key="13">
    <source>
        <dbReference type="Proteomes" id="UP000821837"/>
    </source>
</evidence>
<dbReference type="PROSITE" id="PS50893">
    <property type="entry name" value="ABC_TRANSPORTER_2"/>
    <property type="match status" value="1"/>
</dbReference>
<dbReference type="Proteomes" id="UP000821837">
    <property type="component" value="Chromosome 11"/>
</dbReference>
<keyword evidence="8 9" id="KW-0472">Membrane</keyword>
<evidence type="ECO:0000256" key="6">
    <source>
        <dbReference type="ARBA" id="ARBA00022840"/>
    </source>
</evidence>
<dbReference type="InterPro" id="IPR017871">
    <property type="entry name" value="ABC_transporter-like_CS"/>
</dbReference>
<evidence type="ECO:0000256" key="5">
    <source>
        <dbReference type="ARBA" id="ARBA00022741"/>
    </source>
</evidence>
<evidence type="ECO:0000256" key="7">
    <source>
        <dbReference type="ARBA" id="ARBA00022989"/>
    </source>
</evidence>
<dbReference type="GO" id="GO:0016887">
    <property type="term" value="F:ATP hydrolysis activity"/>
    <property type="evidence" value="ECO:0007669"/>
    <property type="project" value="InterPro"/>
</dbReference>
<feature type="transmembrane region" description="Helical" evidence="9">
    <location>
        <begin position="359"/>
        <end position="382"/>
    </location>
</feature>
<dbReference type="PROSITE" id="PS00211">
    <property type="entry name" value="ABC_TRANSPORTER_1"/>
    <property type="match status" value="1"/>
</dbReference>
<evidence type="ECO:0000256" key="2">
    <source>
        <dbReference type="ARBA" id="ARBA00022448"/>
    </source>
</evidence>
<dbReference type="InterPro" id="IPR036640">
    <property type="entry name" value="ABC1_TM_sf"/>
</dbReference>
<dbReference type="Pfam" id="PF00664">
    <property type="entry name" value="ABC_membrane"/>
    <property type="match status" value="1"/>
</dbReference>
<dbReference type="PROSITE" id="PS50929">
    <property type="entry name" value="ABC_TM1F"/>
    <property type="match status" value="1"/>
</dbReference>
<name>A0A9D4QBD5_RHISA</name>
<protein>
    <recommendedName>
        <fullName evidence="14">ABC transporter</fullName>
    </recommendedName>
</protein>
<evidence type="ECO:0000259" key="11">
    <source>
        <dbReference type="PROSITE" id="PS50929"/>
    </source>
</evidence>
<evidence type="ECO:0000256" key="9">
    <source>
        <dbReference type="SAM" id="Phobius"/>
    </source>
</evidence>
<dbReference type="FunFam" id="3.40.50.300:FF:000838">
    <property type="entry name" value="ABC multidrug transporter (Eurofung)"/>
    <property type="match status" value="1"/>
</dbReference>
<evidence type="ECO:0000256" key="4">
    <source>
        <dbReference type="ARBA" id="ARBA00022737"/>
    </source>
</evidence>
<dbReference type="InterPro" id="IPR027417">
    <property type="entry name" value="P-loop_NTPase"/>
</dbReference>
<dbReference type="Gene3D" id="1.20.1560.10">
    <property type="entry name" value="ABC transporter type 1, transmembrane domain"/>
    <property type="match status" value="1"/>
</dbReference>
<feature type="domain" description="ABC transmembrane type-1" evidence="11">
    <location>
        <begin position="163"/>
        <end position="377"/>
    </location>
</feature>
<dbReference type="PANTHER" id="PTHR24223:SF443">
    <property type="entry name" value="MULTIDRUG-RESISTANCE LIKE PROTEIN 1, ISOFORM I"/>
    <property type="match status" value="1"/>
</dbReference>
<dbReference type="InterPro" id="IPR003439">
    <property type="entry name" value="ABC_transporter-like_ATP-bd"/>
</dbReference>
<feature type="transmembrane region" description="Helical" evidence="9">
    <location>
        <begin position="317"/>
        <end position="339"/>
    </location>
</feature>
<evidence type="ECO:0000256" key="1">
    <source>
        <dbReference type="ARBA" id="ARBA00004128"/>
    </source>
</evidence>
<sequence length="685" mass="75736">MTVRDNILFGKALDVARYTRVLDACELLHDVERFPAGDLTEVGEKGATLSGGQKQRISLARAVYSDSSVYLLDDPLSGLDVHVAAKVFKRVIGNNGLLRNKTRIVVSNHSRFLEQMDRILLVINKQVASFENFDDLKSDPRCPITLHQDDKESKAEESGPQSRLHKAMIRSVLRCPVHFFDATPRGRVLNRFSADIDNIETRFYLAAKQVLETIALGVARIVVTGLQSPAAGLVGGSVTAIFLFLVAVVAKASNAARRLESVEFSRLLQHVAETRELLSVVRSYGVTDCFCEHYYGIVDVALRPLLALFGCLRSVRFLGGLCGFLVILASVVFGVLALGTSRDVATDETTMGLALSSSMAIPLLIIGATASVFVFTQTFVCFERCLEYTRLTPEENEDFYDVFCETNHSYKTRRGLLSSYEMMPAIASWTPGGRVEFNHYTASYRPGIMPDALADICFVVEPREKAIGRTGAGKSSLFMAILRVLEATHGYVCIDGVSITSVPLQKLRSVVTLIPQASNVQLVLMRGTLRDALDPTGSHSDQEVWLALHRVHLAEFVSSHPDNIMMHVGDGGSNLSAGERQLLCLARALLRRPRLLLMDEATSHMDGDTERLVRSTLRESFDNCTVLTIAHRLETVLEYDKILVMENGRVVEFGPTELLSSNHESAFYKMLRHAGVTLRRSESCE</sequence>
<reference evidence="12" key="2">
    <citation type="submission" date="2021-09" db="EMBL/GenBank/DDBJ databases">
        <authorList>
            <person name="Jia N."/>
            <person name="Wang J."/>
            <person name="Shi W."/>
            <person name="Du L."/>
            <person name="Sun Y."/>
            <person name="Zhan W."/>
            <person name="Jiang J."/>
            <person name="Wang Q."/>
            <person name="Zhang B."/>
            <person name="Ji P."/>
            <person name="Sakyi L.B."/>
            <person name="Cui X."/>
            <person name="Yuan T."/>
            <person name="Jiang B."/>
            <person name="Yang W."/>
            <person name="Lam T.T.-Y."/>
            <person name="Chang Q."/>
            <person name="Ding S."/>
            <person name="Wang X."/>
            <person name="Zhu J."/>
            <person name="Ruan X."/>
            <person name="Zhao L."/>
            <person name="Wei J."/>
            <person name="Que T."/>
            <person name="Du C."/>
            <person name="Cheng J."/>
            <person name="Dai P."/>
            <person name="Han X."/>
            <person name="Huang E."/>
            <person name="Gao Y."/>
            <person name="Liu J."/>
            <person name="Shao H."/>
            <person name="Ye R."/>
            <person name="Li L."/>
            <person name="Wei W."/>
            <person name="Wang X."/>
            <person name="Wang C."/>
            <person name="Huo Q."/>
            <person name="Li W."/>
            <person name="Guo W."/>
            <person name="Chen H."/>
            <person name="Chen S."/>
            <person name="Zhou L."/>
            <person name="Zhou L."/>
            <person name="Ni X."/>
            <person name="Tian J."/>
            <person name="Zhou Y."/>
            <person name="Sheng Y."/>
            <person name="Liu T."/>
            <person name="Pan Y."/>
            <person name="Xia L."/>
            <person name="Li J."/>
            <person name="Zhao F."/>
            <person name="Cao W."/>
        </authorList>
    </citation>
    <scope>NUCLEOTIDE SEQUENCE</scope>
    <source>
        <strain evidence="12">Rsan-2018</strain>
        <tissue evidence="12">Larvae</tissue>
    </source>
</reference>
<comment type="caution">
    <text evidence="12">The sequence shown here is derived from an EMBL/GenBank/DDBJ whole genome shotgun (WGS) entry which is preliminary data.</text>
</comment>
<dbReference type="GO" id="GO:0005524">
    <property type="term" value="F:ATP binding"/>
    <property type="evidence" value="ECO:0007669"/>
    <property type="project" value="UniProtKB-KW"/>
</dbReference>
<dbReference type="CDD" id="cd03244">
    <property type="entry name" value="ABCC_MRP_domain2"/>
    <property type="match status" value="1"/>
</dbReference>